<evidence type="ECO:0000256" key="1">
    <source>
        <dbReference type="SAM" id="SignalP"/>
    </source>
</evidence>
<keyword evidence="1" id="KW-0732">Signal</keyword>
<dbReference type="InParanoid" id="A0A151ZKF8"/>
<feature type="chain" id="PRO_5007593419" evidence="1">
    <location>
        <begin position="24"/>
        <end position="325"/>
    </location>
</feature>
<evidence type="ECO:0000313" key="3">
    <source>
        <dbReference type="Proteomes" id="UP000076078"/>
    </source>
</evidence>
<organism evidence="2 3">
    <name type="scientific">Tieghemostelium lacteum</name>
    <name type="common">Slime mold</name>
    <name type="synonym">Dictyostelium lacteum</name>
    <dbReference type="NCBI Taxonomy" id="361077"/>
    <lineage>
        <taxon>Eukaryota</taxon>
        <taxon>Amoebozoa</taxon>
        <taxon>Evosea</taxon>
        <taxon>Eumycetozoa</taxon>
        <taxon>Dictyostelia</taxon>
        <taxon>Dictyosteliales</taxon>
        <taxon>Raperosteliaceae</taxon>
        <taxon>Tieghemostelium</taxon>
    </lineage>
</organism>
<reference evidence="2 3" key="1">
    <citation type="submission" date="2015-12" db="EMBL/GenBank/DDBJ databases">
        <title>Dictyostelia acquired genes for synthesis and detection of signals that induce cell-type specialization by lateral gene transfer from prokaryotes.</title>
        <authorList>
            <person name="Gloeckner G."/>
            <person name="Schaap P."/>
        </authorList>
    </citation>
    <scope>NUCLEOTIDE SEQUENCE [LARGE SCALE GENOMIC DNA]</scope>
    <source>
        <strain evidence="2 3">TK</strain>
    </source>
</reference>
<keyword evidence="3" id="KW-1185">Reference proteome</keyword>
<evidence type="ECO:0000313" key="2">
    <source>
        <dbReference type="EMBL" id="KYQ94426.1"/>
    </source>
</evidence>
<feature type="signal peptide" evidence="1">
    <location>
        <begin position="1"/>
        <end position="23"/>
    </location>
</feature>
<sequence length="325" mass="36390">MKMFITNILFGLILFVALNNSTTVAPESQPPNYLWGVYSTTAYSSNFNLTRLTIASGKIDYYLLPTDVGKPFDILAVNETSITMVCGDVISINIYEIDLQTMEYNTLQSLSYNTNSVQVTLGSFGYDETTNTLFNVGYFANGGGYKMSLLTFNFTSQRVGNIQFNGVNTTNDYGATGLFNPSVDMYFANLYSVESSTPYVYAYSTIPSVNPSFYSFPNLTQFPFMVQIEDGALYGVYNSYAGYLMVYELNLNTNKTSLVYHSKNAYSGRSPAFTYGHYMVLISNPTGDEFSFTATIFNTKNKRQKDYNIESYPYLSTGNFYIASV</sequence>
<dbReference type="AlphaFoldDB" id="A0A151ZKF8"/>
<proteinExistence type="predicted"/>
<gene>
    <name evidence="2" type="ORF">DLAC_04722</name>
</gene>
<accession>A0A151ZKF8</accession>
<dbReference type="Proteomes" id="UP000076078">
    <property type="component" value="Unassembled WGS sequence"/>
</dbReference>
<name>A0A151ZKF8_TIELA</name>
<comment type="caution">
    <text evidence="2">The sequence shown here is derived from an EMBL/GenBank/DDBJ whole genome shotgun (WGS) entry which is preliminary data.</text>
</comment>
<dbReference type="EMBL" id="LODT01000022">
    <property type="protein sequence ID" value="KYQ94426.1"/>
    <property type="molecule type" value="Genomic_DNA"/>
</dbReference>
<protein>
    <submittedName>
        <fullName evidence="2">Uncharacterized protein</fullName>
    </submittedName>
</protein>